<proteinExistence type="predicted"/>
<evidence type="ECO:0000313" key="2">
    <source>
        <dbReference type="EMBL" id="CAJ0591905.1"/>
    </source>
</evidence>
<protein>
    <submittedName>
        <fullName evidence="2">Uncharacterized protein</fullName>
    </submittedName>
</protein>
<dbReference type="EMBL" id="CATQJL010000001">
    <property type="protein sequence ID" value="CAJ0591905.1"/>
    <property type="molecule type" value="Genomic_DNA"/>
</dbReference>
<organism evidence="2 3">
    <name type="scientific">Cylicocyclus nassatus</name>
    <name type="common">Nematode worm</name>
    <dbReference type="NCBI Taxonomy" id="53992"/>
    <lineage>
        <taxon>Eukaryota</taxon>
        <taxon>Metazoa</taxon>
        <taxon>Ecdysozoa</taxon>
        <taxon>Nematoda</taxon>
        <taxon>Chromadorea</taxon>
        <taxon>Rhabditida</taxon>
        <taxon>Rhabditina</taxon>
        <taxon>Rhabditomorpha</taxon>
        <taxon>Strongyloidea</taxon>
        <taxon>Strongylidae</taxon>
        <taxon>Cylicocyclus</taxon>
    </lineage>
</organism>
<comment type="caution">
    <text evidence="2">The sequence shown here is derived from an EMBL/GenBank/DDBJ whole genome shotgun (WGS) entry which is preliminary data.</text>
</comment>
<evidence type="ECO:0000313" key="3">
    <source>
        <dbReference type="Proteomes" id="UP001176961"/>
    </source>
</evidence>
<reference evidence="2" key="1">
    <citation type="submission" date="2023-07" db="EMBL/GenBank/DDBJ databases">
        <authorList>
            <consortium name="CYATHOMIX"/>
        </authorList>
    </citation>
    <scope>NUCLEOTIDE SEQUENCE</scope>
    <source>
        <strain evidence="2">N/A</strain>
    </source>
</reference>
<name>A0AA36DRK5_CYLNA</name>
<dbReference type="Proteomes" id="UP001176961">
    <property type="component" value="Unassembled WGS sequence"/>
</dbReference>
<gene>
    <name evidence="2" type="ORF">CYNAS_LOCUS3888</name>
</gene>
<dbReference type="AlphaFoldDB" id="A0AA36DRK5"/>
<keyword evidence="3" id="KW-1185">Reference proteome</keyword>
<feature type="chain" id="PRO_5041365753" evidence="1">
    <location>
        <begin position="25"/>
        <end position="135"/>
    </location>
</feature>
<evidence type="ECO:0000256" key="1">
    <source>
        <dbReference type="SAM" id="SignalP"/>
    </source>
</evidence>
<keyword evidence="1" id="KW-0732">Signal</keyword>
<accession>A0AA36DRK5</accession>
<sequence length="135" mass="15944">MKASLLTIMLGYLVAFAFISMVFCSKGGELPPEAKHQCLPMYWSWKKQLLKYLSYANGKRLVYQPSLMREAVKVTANLQAPKSGHKDLWIEFKNNESSKLEILYRFRKEYEIKLWKKRKNKVSSKINQLMNKENY</sequence>
<feature type="signal peptide" evidence="1">
    <location>
        <begin position="1"/>
        <end position="24"/>
    </location>
</feature>